<dbReference type="InterPro" id="IPR053137">
    <property type="entry name" value="NLR-like"/>
</dbReference>
<dbReference type="SUPFAM" id="SSF52540">
    <property type="entry name" value="P-loop containing nucleoside triphosphate hydrolases"/>
    <property type="match status" value="1"/>
</dbReference>
<evidence type="ECO:0000256" key="2">
    <source>
        <dbReference type="SAM" id="SignalP"/>
    </source>
</evidence>
<dbReference type="Pfam" id="PF13424">
    <property type="entry name" value="TPR_12"/>
    <property type="match status" value="1"/>
</dbReference>
<dbReference type="PANTHER" id="PTHR46082:SF6">
    <property type="entry name" value="AAA+ ATPASE DOMAIN-CONTAINING PROTEIN-RELATED"/>
    <property type="match status" value="1"/>
</dbReference>
<dbReference type="SUPFAM" id="SSF48452">
    <property type="entry name" value="TPR-like"/>
    <property type="match status" value="1"/>
</dbReference>
<evidence type="ECO:0000256" key="1">
    <source>
        <dbReference type="SAM" id="MobiDB-lite"/>
    </source>
</evidence>
<keyword evidence="4" id="KW-1185">Reference proteome</keyword>
<comment type="caution">
    <text evidence="3">The sequence shown here is derived from an EMBL/GenBank/DDBJ whole genome shotgun (WGS) entry which is preliminary data.</text>
</comment>
<proteinExistence type="predicted"/>
<evidence type="ECO:0000313" key="4">
    <source>
        <dbReference type="Proteomes" id="UP001273209"/>
    </source>
</evidence>
<gene>
    <name evidence="3" type="ORF">Triagg1_10012</name>
</gene>
<keyword evidence="2" id="KW-0732">Signal</keyword>
<dbReference type="GO" id="GO:0043531">
    <property type="term" value="F:ADP binding"/>
    <property type="evidence" value="ECO:0007669"/>
    <property type="project" value="InterPro"/>
</dbReference>
<protein>
    <recommendedName>
        <fullName evidence="5">AAA+ ATPase domain-containing protein</fullName>
    </recommendedName>
</protein>
<dbReference type="InterPro" id="IPR011990">
    <property type="entry name" value="TPR-like_helical_dom_sf"/>
</dbReference>
<feature type="signal peptide" evidence="2">
    <location>
        <begin position="1"/>
        <end position="21"/>
    </location>
</feature>
<reference evidence="3" key="1">
    <citation type="submission" date="2023-11" db="EMBL/GenBank/DDBJ databases">
        <title>The genome sequences of three competitors of mushroom-forming fungi.</title>
        <authorList>
            <person name="Beijen E."/>
            <person name="Ohm R.A."/>
        </authorList>
    </citation>
    <scope>NUCLEOTIDE SEQUENCE</scope>
    <source>
        <strain evidence="3">CBS 100526</strain>
    </source>
</reference>
<feature type="region of interest" description="Disordered" evidence="1">
    <location>
        <begin position="351"/>
        <end position="371"/>
    </location>
</feature>
<dbReference type="Gene3D" id="1.25.40.10">
    <property type="entry name" value="Tetratricopeptide repeat domain"/>
    <property type="match status" value="1"/>
</dbReference>
<dbReference type="Gene3D" id="3.40.50.300">
    <property type="entry name" value="P-loop containing nucleotide triphosphate hydrolases"/>
    <property type="match status" value="1"/>
</dbReference>
<dbReference type="PANTHER" id="PTHR46082">
    <property type="entry name" value="ATP/GTP-BINDING PROTEIN-RELATED"/>
    <property type="match status" value="1"/>
</dbReference>
<dbReference type="RefSeq" id="XP_062751026.1">
    <property type="nucleotide sequence ID" value="XM_062894043.1"/>
</dbReference>
<dbReference type="Pfam" id="PF13374">
    <property type="entry name" value="TPR_10"/>
    <property type="match status" value="2"/>
</dbReference>
<feature type="chain" id="PRO_5041981536" description="AAA+ ATPase domain-containing protein" evidence="2">
    <location>
        <begin position="22"/>
        <end position="665"/>
    </location>
</feature>
<dbReference type="Proteomes" id="UP001273209">
    <property type="component" value="Unassembled WGS sequence"/>
</dbReference>
<evidence type="ECO:0008006" key="5">
    <source>
        <dbReference type="Google" id="ProtNLM"/>
    </source>
</evidence>
<sequence>MSLHNTLTVTLLALLFVITSFDDDIDIMSSSHVIESNTIGNNVRIHQGNVIHNYASAPCEPRVLIPFLRNEELICRRDIIDKLDSILPPSDESSTAALYGLGGSGKTQIALDFAYRRCQASSCSVFWVHADNETTFIQDFKAIAKKLGLSTSLEGEEFLTTVRDGIESNPPWVLILDNADNLGLFGVDHSGQDASNRGEHALNLEKFIPRGPRGQVLWTSRDERIAGGLVAARRAIEIPKMAPDEAKELFESIRNNQENSDAAKDVDELLEELEWLPLAISQAAAYMKKTLTSVEKYVERLKDETWNISMNYLQAENKMAYQILHIHAFLDNQNIPTELIKQAALYSDGTNDTELSQEAHSDDSSSDSDREDDEILEAVVRLCDFSFLNVQASGDGNRAYEMHKLVQEAMRYGLGRKERKKEEEYFLVAALEITTNLFPGNRLPEEWNECDKYITHAQRACDNNTETMKIMATVAITHHLLGKLEESGEMMEKVARLRQEILGNEHYDTLQSKRILATIYSDTVSNFSHRAGKYKEAEESMTKALILLREVFGHKDPNTLWSMGKLAMIYQRLGRDEEAEGLAVETLALMREVFGDMHPYMVDTTWVLAIRYHTVGRQEEAEEMRAKTLELQRRITGDDSPPVVKLAAYFEEVFRVTDTGTEEAT</sequence>
<name>A0AAE1LV84_9HYPO</name>
<dbReference type="InterPro" id="IPR027417">
    <property type="entry name" value="P-loop_NTPase"/>
</dbReference>
<evidence type="ECO:0000313" key="3">
    <source>
        <dbReference type="EMBL" id="KAK4062137.1"/>
    </source>
</evidence>
<organism evidence="3 4">
    <name type="scientific">Trichoderma aggressivum f. europaeum</name>
    <dbReference type="NCBI Taxonomy" id="173218"/>
    <lineage>
        <taxon>Eukaryota</taxon>
        <taxon>Fungi</taxon>
        <taxon>Dikarya</taxon>
        <taxon>Ascomycota</taxon>
        <taxon>Pezizomycotina</taxon>
        <taxon>Sordariomycetes</taxon>
        <taxon>Hypocreomycetidae</taxon>
        <taxon>Hypocreales</taxon>
        <taxon>Hypocreaceae</taxon>
        <taxon>Trichoderma</taxon>
    </lineage>
</organism>
<accession>A0AAE1LV84</accession>
<dbReference type="AlphaFoldDB" id="A0AAE1LV84"/>
<dbReference type="EMBL" id="JAWRVG010000063">
    <property type="protein sequence ID" value="KAK4062137.1"/>
    <property type="molecule type" value="Genomic_DNA"/>
</dbReference>
<dbReference type="GeneID" id="87913942"/>